<comment type="caution">
    <text evidence="3">The sequence shown here is derived from an EMBL/GenBank/DDBJ whole genome shotgun (WGS) entry which is preliminary data.</text>
</comment>
<keyword evidence="1" id="KW-0175">Coiled coil</keyword>
<gene>
    <name evidence="3" type="ORF">F2Y81_20610</name>
</gene>
<dbReference type="InterPro" id="IPR015943">
    <property type="entry name" value="WD40/YVTN_repeat-like_dom_sf"/>
</dbReference>
<dbReference type="GeneID" id="66309296"/>
<dbReference type="SUPFAM" id="SSF46894">
    <property type="entry name" value="C-terminal effector domain of the bipartite response regulators"/>
    <property type="match status" value="1"/>
</dbReference>
<dbReference type="Gene3D" id="2.130.10.10">
    <property type="entry name" value="YVTN repeat-like/Quinoprotein amine dehydrogenase"/>
    <property type="match status" value="2"/>
</dbReference>
<dbReference type="InterPro" id="IPR036388">
    <property type="entry name" value="WH-like_DNA-bd_sf"/>
</dbReference>
<keyword evidence="2" id="KW-1133">Transmembrane helix</keyword>
<dbReference type="EMBL" id="VVYV01000042">
    <property type="protein sequence ID" value="KAA5414347.1"/>
    <property type="molecule type" value="Genomic_DNA"/>
</dbReference>
<dbReference type="Proteomes" id="UP000448877">
    <property type="component" value="Unassembled WGS sequence"/>
</dbReference>
<evidence type="ECO:0000256" key="2">
    <source>
        <dbReference type="SAM" id="Phobius"/>
    </source>
</evidence>
<dbReference type="RefSeq" id="WP_147343428.1">
    <property type="nucleotide sequence ID" value="NZ_CP072251.1"/>
</dbReference>
<dbReference type="SUPFAM" id="SSF63829">
    <property type="entry name" value="Calcium-dependent phosphotriesterase"/>
    <property type="match status" value="1"/>
</dbReference>
<feature type="coiled-coil region" evidence="1">
    <location>
        <begin position="749"/>
        <end position="820"/>
    </location>
</feature>
<dbReference type="InterPro" id="IPR016032">
    <property type="entry name" value="Sig_transdc_resp-reg_C-effctor"/>
</dbReference>
<dbReference type="GO" id="GO:0006355">
    <property type="term" value="P:regulation of DNA-templated transcription"/>
    <property type="evidence" value="ECO:0007669"/>
    <property type="project" value="InterPro"/>
</dbReference>
<keyword evidence="2" id="KW-0812">Transmembrane</keyword>
<evidence type="ECO:0008006" key="5">
    <source>
        <dbReference type="Google" id="ProtNLM"/>
    </source>
</evidence>
<dbReference type="Gene3D" id="1.10.10.10">
    <property type="entry name" value="Winged helix-like DNA-binding domain superfamily/Winged helix DNA-binding domain"/>
    <property type="match status" value="1"/>
</dbReference>
<feature type="transmembrane region" description="Helical" evidence="2">
    <location>
        <begin position="728"/>
        <end position="749"/>
    </location>
</feature>
<evidence type="ECO:0000256" key="1">
    <source>
        <dbReference type="SAM" id="Coils"/>
    </source>
</evidence>
<sequence>MKAYIQHLIITSCLLFQSFNWIQANSFTANITKYTYVDYHMSPVNTCIDIDGLEAVFMANTNGVARFNGNTWNNIPLPFARRIYAVCALGDTLFVGGAGKVIGMTYGQHKEEMQYINLQPQVSKLTPYDFSVRSIEGFSNEDVYFSTSVGTLYYNGKELNYIFDMASCGKRLFKTTDSTGKSEIIVQGDDGVLYKFRKERAQLFCADTQLLKREVVMVSKMHNGCYTIATADGCLFTMNNESKAIELISSTYLRINTGTVSPDGRYLVLGTLGNGLHVRNLLTGQTVIYGADRLGSMNISHVVFTEQGQLWVALDCSAASITFNPSEFLWLTMQETGTLLDAHNIGNTTYLATSNGLFAATDEKVKRCADTPLVPTSLSVMNGSLLLGTIGQTARIEKDKLFPLETGGRIEGCSQVTSWSDELLLMRGFGGVFLLTKQGNKWRMVSNPVEEGTVKRAEFESAHILWILDIHDLTRLVLSQDLTTIVSKQSFCQVGGLSCEKGTFLIRWMGQCLCLNDKGVYAFDTKRQQMVRHELLSKAINTSEPILAVNTDIQGRLWIMTDAKLTCYNTDGIAEKRINLAGQTPLEYNGAYHFSVLGDSLLLLATAQGTMRYDLLSRNKENFLPRPPHFETVSYYSGDLLYTIPAKETTQVYLPANANRISLTMTNGLSNSSVKYTYSIDNGQNMPWQTNGSVFLDLLPYGKHHIIVNDNYGHTLQLLLVRNCPFYLSWYMIAIYLMLMASLVATLVIHHQRRKRKRLQQEMADRQRQFEEELRQKEKEQLLGRIETQSSQLKERMRFLTMKQEILNSLSTEIEAQKKEIGDHWPDRLYRRIIELIQRSRTEEDHLLSFENYFVDVHRDFMIRLQQNHPQLSPGELRFCCLLKANLSTKEIANILSITPRSVDLKKYRLKKKFELGEDDSLTSFIVGLE</sequence>
<organism evidence="3 4">
    <name type="scientific">Bacteroides cellulosilyticus</name>
    <dbReference type="NCBI Taxonomy" id="246787"/>
    <lineage>
        <taxon>Bacteria</taxon>
        <taxon>Pseudomonadati</taxon>
        <taxon>Bacteroidota</taxon>
        <taxon>Bacteroidia</taxon>
        <taxon>Bacteroidales</taxon>
        <taxon>Bacteroidaceae</taxon>
        <taxon>Bacteroides</taxon>
    </lineage>
</organism>
<accession>A0A642PRW2</accession>
<protein>
    <recommendedName>
        <fullName evidence="5">HTH luxR-type domain-containing protein</fullName>
    </recommendedName>
</protein>
<evidence type="ECO:0000313" key="3">
    <source>
        <dbReference type="EMBL" id="KAA5414347.1"/>
    </source>
</evidence>
<dbReference type="AlphaFoldDB" id="A0A642PRW2"/>
<name>A0A642PRW2_9BACE</name>
<evidence type="ECO:0000313" key="4">
    <source>
        <dbReference type="Proteomes" id="UP000448877"/>
    </source>
</evidence>
<dbReference type="GO" id="GO:0003677">
    <property type="term" value="F:DNA binding"/>
    <property type="evidence" value="ECO:0007669"/>
    <property type="project" value="InterPro"/>
</dbReference>
<proteinExistence type="predicted"/>
<reference evidence="3 4" key="1">
    <citation type="journal article" date="2019" name="Nat. Med.">
        <title>A library of human gut bacterial isolates paired with longitudinal multiomics data enables mechanistic microbiome research.</title>
        <authorList>
            <person name="Poyet M."/>
            <person name="Groussin M."/>
            <person name="Gibbons S.M."/>
            <person name="Avila-Pacheco J."/>
            <person name="Jiang X."/>
            <person name="Kearney S.M."/>
            <person name="Perrotta A.R."/>
            <person name="Berdy B."/>
            <person name="Zhao S."/>
            <person name="Lieberman T.D."/>
            <person name="Swanson P.K."/>
            <person name="Smith M."/>
            <person name="Roesemann S."/>
            <person name="Alexander J.E."/>
            <person name="Rich S.A."/>
            <person name="Livny J."/>
            <person name="Vlamakis H."/>
            <person name="Clish C."/>
            <person name="Bullock K."/>
            <person name="Deik A."/>
            <person name="Scott J."/>
            <person name="Pierce K.A."/>
            <person name="Xavier R.J."/>
            <person name="Alm E.J."/>
        </authorList>
    </citation>
    <scope>NUCLEOTIDE SEQUENCE [LARGE SCALE GENOMIC DNA]</scope>
    <source>
        <strain evidence="3 4">BIOML-A6</strain>
    </source>
</reference>
<keyword evidence="2" id="KW-0472">Membrane</keyword>